<accession>A0A7Z0QPP9</accession>
<comment type="caution">
    <text evidence="1">The sequence shown here is derived from an EMBL/GenBank/DDBJ whole genome shotgun (WGS) entry which is preliminary data.</text>
</comment>
<dbReference type="PIRSF" id="PIRSF012318">
    <property type="entry name" value="UCP012318"/>
    <property type="match status" value="1"/>
</dbReference>
<name>A0A7Z0QPP9_9GAMM</name>
<dbReference type="PANTHER" id="PTHR42782:SF4">
    <property type="entry name" value="DUF455 DOMAIN-CONTAINING PROTEIN"/>
    <property type="match status" value="1"/>
</dbReference>
<dbReference type="CDD" id="cd00657">
    <property type="entry name" value="Ferritin_like"/>
    <property type="match status" value="1"/>
</dbReference>
<reference evidence="1 2" key="1">
    <citation type="submission" date="2020-07" db="EMBL/GenBank/DDBJ databases">
        <title>isolation of Luteimonas sp. SJ-16.</title>
        <authorList>
            <person name="Huang X.-X."/>
            <person name="Xu L."/>
            <person name="Sun J.-Q."/>
        </authorList>
    </citation>
    <scope>NUCLEOTIDE SEQUENCE [LARGE SCALE GENOMIC DNA]</scope>
    <source>
        <strain evidence="1 2">SJ-16</strain>
    </source>
</reference>
<dbReference type="SUPFAM" id="SSF47240">
    <property type="entry name" value="Ferritin-like"/>
    <property type="match status" value="1"/>
</dbReference>
<dbReference type="AlphaFoldDB" id="A0A7Z0QPP9"/>
<dbReference type="EMBL" id="JACCJZ010000013">
    <property type="protein sequence ID" value="NYZ62546.1"/>
    <property type="molecule type" value="Genomic_DNA"/>
</dbReference>
<dbReference type="Proteomes" id="UP000589896">
    <property type="component" value="Unassembled WGS sequence"/>
</dbReference>
<gene>
    <name evidence="1" type="ORF">H0E82_07175</name>
</gene>
<dbReference type="InterPro" id="IPR009078">
    <property type="entry name" value="Ferritin-like_SF"/>
</dbReference>
<dbReference type="Pfam" id="PF04305">
    <property type="entry name" value="DUF455"/>
    <property type="match status" value="1"/>
</dbReference>
<proteinExistence type="predicted"/>
<keyword evidence="2" id="KW-1185">Reference proteome</keyword>
<sequence>MLQWRVRHRHRARLLRAPAAAAQRRREEEAAGVNAAVAADARDLFAAAQHCLDARDPDTKVALTHAYARRFSAGELPIDPAAPAPAPIRMPGRPERPRLVHPRALPRRGFGSTEGRAAFIHAIAHIELNAIDLGWDAVYRFRELPPGYYADWVRVADDEARHFVLLRDRLRALGFDYGAFDAHNGLWEMCEKTAHDGMARMALVPRVLEARGLDVTPGMIVKLRSLGDTDTVAILELILHEEVAHVAAGSRWFRWFCARRELEPDATFRALLADYARAVLHGPFNLDARVAAGFSEEELAALQAVDAERTQA</sequence>
<dbReference type="InterPro" id="IPR011197">
    <property type="entry name" value="UCP012318"/>
</dbReference>
<dbReference type="InterPro" id="IPR007402">
    <property type="entry name" value="DUF455"/>
</dbReference>
<evidence type="ECO:0000313" key="1">
    <source>
        <dbReference type="EMBL" id="NYZ62546.1"/>
    </source>
</evidence>
<protein>
    <submittedName>
        <fullName evidence="1">Ferritin-like domain-containing protein</fullName>
    </submittedName>
</protein>
<dbReference type="PANTHER" id="PTHR42782">
    <property type="entry name" value="SI:CH73-314G15.3"/>
    <property type="match status" value="1"/>
</dbReference>
<evidence type="ECO:0000313" key="2">
    <source>
        <dbReference type="Proteomes" id="UP000589896"/>
    </source>
</evidence>
<organism evidence="1 2">
    <name type="scientific">Luteimonas deserti</name>
    <dbReference type="NCBI Taxonomy" id="2752306"/>
    <lineage>
        <taxon>Bacteria</taxon>
        <taxon>Pseudomonadati</taxon>
        <taxon>Pseudomonadota</taxon>
        <taxon>Gammaproteobacteria</taxon>
        <taxon>Lysobacterales</taxon>
        <taxon>Lysobacteraceae</taxon>
        <taxon>Luteimonas</taxon>
    </lineage>
</organism>